<feature type="region of interest" description="Disordered" evidence="5">
    <location>
        <begin position="122"/>
        <end position="145"/>
    </location>
</feature>
<dbReference type="RefSeq" id="XP_024714387.1">
    <property type="nucleotide sequence ID" value="XM_024857251.1"/>
</dbReference>
<keyword evidence="2" id="KW-0227">DNA damage</keyword>
<dbReference type="Proteomes" id="UP000241107">
    <property type="component" value="Unassembled WGS sequence"/>
</dbReference>
<evidence type="ECO:0000256" key="4">
    <source>
        <dbReference type="SAM" id="Coils"/>
    </source>
</evidence>
<keyword evidence="3" id="KW-0539">Nucleus</keyword>
<dbReference type="VEuPathDB" id="FungiDB:C7M61_001853"/>
<dbReference type="GO" id="GO:0000077">
    <property type="term" value="P:DNA damage checkpoint signaling"/>
    <property type="evidence" value="ECO:0007669"/>
    <property type="project" value="InterPro"/>
</dbReference>
<dbReference type="GeneID" id="36565243"/>
<dbReference type="STRING" id="418784.A0A2P7YTF5"/>
<dbReference type="EMBL" id="PYFQ01000003">
    <property type="protein sequence ID" value="PSK39250.1"/>
    <property type="molecule type" value="Genomic_DNA"/>
</dbReference>
<evidence type="ECO:0000256" key="5">
    <source>
        <dbReference type="SAM" id="MobiDB-lite"/>
    </source>
</evidence>
<evidence type="ECO:0000256" key="3">
    <source>
        <dbReference type="ARBA" id="ARBA00023242"/>
    </source>
</evidence>
<evidence type="ECO:0000313" key="6">
    <source>
        <dbReference type="EMBL" id="PSK39250.1"/>
    </source>
</evidence>
<comment type="subcellular location">
    <subcellularLocation>
        <location evidence="1">Nucleus</location>
    </subcellularLocation>
</comment>
<feature type="region of interest" description="Disordered" evidence="5">
    <location>
        <begin position="19"/>
        <end position="46"/>
    </location>
</feature>
<dbReference type="OrthoDB" id="4078000at2759"/>
<reference evidence="6 7" key="1">
    <citation type="submission" date="2018-03" db="EMBL/GenBank/DDBJ databases">
        <title>Candida pseudohaemulonii genome assembly and annotation.</title>
        <authorList>
            <person name="Munoz J.F."/>
            <person name="Gade L.G."/>
            <person name="Chow N.A."/>
            <person name="Litvintseva A.P."/>
            <person name="Loparev V.N."/>
            <person name="Cuomo C.A."/>
        </authorList>
    </citation>
    <scope>NUCLEOTIDE SEQUENCE [LARGE SCALE GENOMIC DNA]</scope>
    <source>
        <strain evidence="6 7">B12108</strain>
    </source>
</reference>
<keyword evidence="4" id="KW-0175">Coiled coil</keyword>
<evidence type="ECO:0000256" key="1">
    <source>
        <dbReference type="ARBA" id="ARBA00004123"/>
    </source>
</evidence>
<evidence type="ECO:0000313" key="7">
    <source>
        <dbReference type="Proteomes" id="UP000241107"/>
    </source>
</evidence>
<keyword evidence="7" id="KW-1185">Reference proteome</keyword>
<name>A0A2P7YTF5_9ASCO</name>
<gene>
    <name evidence="6" type="ORF">C7M61_001853</name>
</gene>
<dbReference type="InterPro" id="IPR018622">
    <property type="entry name" value="DNA_damage_chkpnt_Lcd1"/>
</dbReference>
<dbReference type="Pfam" id="PF09798">
    <property type="entry name" value="LCD1"/>
    <property type="match status" value="1"/>
</dbReference>
<organism evidence="6 7">
    <name type="scientific">Candidozyma pseudohaemuli</name>
    <dbReference type="NCBI Taxonomy" id="418784"/>
    <lineage>
        <taxon>Eukaryota</taxon>
        <taxon>Fungi</taxon>
        <taxon>Dikarya</taxon>
        <taxon>Ascomycota</taxon>
        <taxon>Saccharomycotina</taxon>
        <taxon>Pichiomycetes</taxon>
        <taxon>Metschnikowiaceae</taxon>
        <taxon>Candidozyma</taxon>
    </lineage>
</organism>
<evidence type="ECO:0008006" key="8">
    <source>
        <dbReference type="Google" id="ProtNLM"/>
    </source>
</evidence>
<sequence length="694" mass="79065">MSDDGFDDDDHLLMELVRATQKPEAPLANTTEQRAQNPLSNGAPQTSMEQRLFRADGEIAILRAQLQSLQSQKTDELTRLQNQLESARLLGEAQANALKQSVQRLEDEKKFLGNEVRALSASKRRKIDVPSTTKDDSATPAPPSHHFVHNIDKKPDFHAPSSFSINVNDDWSQFCNHIWNSTILGSLRTDAQFLDKIWLEAPITVEERVMIPAETSLMSCVWSFILRHRDARLDNLVFIFCEYLVHLIQELLLRQNLALAVPFLLSLINSAINFKTGATSEKLVLLLTTKLASILDHFLHLLDWTFEADDPLLTNHGKTYQQQVLERFTVTLLFDVIENATVIATQYGADFVKSLWTDLMDVALVLKLLPENTERFKSAAQTNLLYNFVEMLSSSLIEDGIAIRDEKLEKQLVTSLIKVFLIDVEIKEDSMFYGLNRPLGSNLDFAKILQMVPSDPMSVIGQPFISIACPADENKLDKFERFEMLEAHEHHLLSLRLRIASFLESLVMSPSGNTMEIITCKESMKSIVRIIALEQNQIIHQPRSKHVHMRISIVAIFLKILYFIAGEIENINTIIYPETLYELFVVLMRIAFGSDHLSQEATRLLTKIRAEGHVHVPVFNKWCELRARQVAHFNVYESGPDKFDELAAIETDFANGLEVPYEQDTVEIAREILSLCVNHDEADNLYFNMNYEEV</sequence>
<dbReference type="GO" id="GO:0005634">
    <property type="term" value="C:nucleus"/>
    <property type="evidence" value="ECO:0007669"/>
    <property type="project" value="UniProtKB-SubCell"/>
</dbReference>
<dbReference type="AlphaFoldDB" id="A0A2P7YTF5"/>
<evidence type="ECO:0000256" key="2">
    <source>
        <dbReference type="ARBA" id="ARBA00022763"/>
    </source>
</evidence>
<protein>
    <recommendedName>
        <fullName evidence="8">DNA damage checkpoint protein LCD1</fullName>
    </recommendedName>
</protein>
<accession>A0A2P7YTF5</accession>
<feature type="coiled-coil region" evidence="4">
    <location>
        <begin position="63"/>
        <end position="122"/>
    </location>
</feature>
<proteinExistence type="predicted"/>
<comment type="caution">
    <text evidence="6">The sequence shown here is derived from an EMBL/GenBank/DDBJ whole genome shotgun (WGS) entry which is preliminary data.</text>
</comment>
<feature type="compositionally biased region" description="Polar residues" evidence="5">
    <location>
        <begin position="28"/>
        <end position="46"/>
    </location>
</feature>